<proteinExistence type="inferred from homology"/>
<protein>
    <submittedName>
        <fullName evidence="3">Tripartite tricarboxylate transporter substrate binding protein</fullName>
    </submittedName>
</protein>
<dbReference type="PANTHER" id="PTHR42928">
    <property type="entry name" value="TRICARBOXYLATE-BINDING PROTEIN"/>
    <property type="match status" value="1"/>
</dbReference>
<reference evidence="3 4" key="1">
    <citation type="submission" date="2020-05" db="EMBL/GenBank/DDBJ databases">
        <title>Ramlibacter rhizophilus sp. nov., isolated from rhizosphere soil of national flower Mugunghwa from South Korea.</title>
        <authorList>
            <person name="Zheng-Fei Y."/>
            <person name="Huan T."/>
        </authorList>
    </citation>
    <scope>NUCLEOTIDE SEQUENCE [LARGE SCALE GENOMIC DNA]</scope>
    <source>
        <strain evidence="3 4">H242</strain>
    </source>
</reference>
<feature type="chain" id="PRO_5045540755" evidence="2">
    <location>
        <begin position="30"/>
        <end position="331"/>
    </location>
</feature>
<keyword evidence="4" id="KW-1185">Reference proteome</keyword>
<dbReference type="Proteomes" id="UP000500826">
    <property type="component" value="Chromosome"/>
</dbReference>
<feature type="signal peptide" evidence="2">
    <location>
        <begin position="1"/>
        <end position="29"/>
    </location>
</feature>
<dbReference type="InterPro" id="IPR006311">
    <property type="entry name" value="TAT_signal"/>
</dbReference>
<dbReference type="Gene3D" id="3.40.190.150">
    <property type="entry name" value="Bordetella uptake gene, domain 1"/>
    <property type="match status" value="1"/>
</dbReference>
<dbReference type="Pfam" id="PF03401">
    <property type="entry name" value="TctC"/>
    <property type="match status" value="1"/>
</dbReference>
<comment type="similarity">
    <text evidence="1">Belongs to the UPF0065 (bug) family.</text>
</comment>
<evidence type="ECO:0000256" key="2">
    <source>
        <dbReference type="SAM" id="SignalP"/>
    </source>
</evidence>
<dbReference type="Gene3D" id="3.40.190.10">
    <property type="entry name" value="Periplasmic binding protein-like II"/>
    <property type="match status" value="1"/>
</dbReference>
<dbReference type="PIRSF" id="PIRSF017082">
    <property type="entry name" value="YflP"/>
    <property type="match status" value="1"/>
</dbReference>
<organism evidence="3 4">
    <name type="scientific">Ramlibacter terrae</name>
    <dbReference type="NCBI Taxonomy" id="2732511"/>
    <lineage>
        <taxon>Bacteria</taxon>
        <taxon>Pseudomonadati</taxon>
        <taxon>Pseudomonadota</taxon>
        <taxon>Betaproteobacteria</taxon>
        <taxon>Burkholderiales</taxon>
        <taxon>Comamonadaceae</taxon>
        <taxon>Ramlibacter</taxon>
    </lineage>
</organism>
<keyword evidence="2" id="KW-0732">Signal</keyword>
<evidence type="ECO:0000313" key="4">
    <source>
        <dbReference type="Proteomes" id="UP000500826"/>
    </source>
</evidence>
<dbReference type="InterPro" id="IPR042100">
    <property type="entry name" value="Bug_dom1"/>
</dbReference>
<gene>
    <name evidence="3" type="ORF">HK414_12055</name>
</gene>
<dbReference type="EMBL" id="CP053418">
    <property type="protein sequence ID" value="QJW84286.1"/>
    <property type="molecule type" value="Genomic_DNA"/>
</dbReference>
<dbReference type="PROSITE" id="PS51318">
    <property type="entry name" value="TAT"/>
    <property type="match status" value="1"/>
</dbReference>
<dbReference type="InterPro" id="IPR005064">
    <property type="entry name" value="BUG"/>
</dbReference>
<dbReference type="SUPFAM" id="SSF53850">
    <property type="entry name" value="Periplasmic binding protein-like II"/>
    <property type="match status" value="1"/>
</dbReference>
<name>A0ABX6P5L5_9BURK</name>
<dbReference type="PANTHER" id="PTHR42928:SF5">
    <property type="entry name" value="BLR1237 PROTEIN"/>
    <property type="match status" value="1"/>
</dbReference>
<evidence type="ECO:0000256" key="1">
    <source>
        <dbReference type="ARBA" id="ARBA00006987"/>
    </source>
</evidence>
<sequence>MSPTRRRLLSRFTTAVCALATTAAGPALARDAFPTKPLRIVVPFAAGGGVDILTRVLAQHLSEALKQPVTIDNRTGAGGNVGVDAVAKAPADGYTLVMATTGTHTINPGLYKSLPFDAEKDFAPITLVASVPNLLVVNPAVPAKDVKELVAYARSQPGKLSYASFGNGTGNHLSGEMFKSMAGLDVIHVPYKAAPQAVTDLIAGQTAFAFVNTPLALPHVRAGKLRALAVTGAKRSAATPEYPTMNEAGVPNYVVESWYGLMAPAGTPAPVVARLLHKEVVAVLAKPEVREFFAKQGADVVTSTPTEFAAQVRSEKARWAEVIKASGAKVD</sequence>
<accession>A0ABX6P5L5</accession>
<evidence type="ECO:0000313" key="3">
    <source>
        <dbReference type="EMBL" id="QJW84286.1"/>
    </source>
</evidence>
<dbReference type="CDD" id="cd13578">
    <property type="entry name" value="PBP2_Bug27"/>
    <property type="match status" value="1"/>
</dbReference>